<keyword evidence="1" id="KW-1133">Transmembrane helix</keyword>
<dbReference type="Proteomes" id="UP000031666">
    <property type="component" value="Unassembled WGS sequence"/>
</dbReference>
<keyword evidence="1" id="KW-0812">Transmembrane</keyword>
<evidence type="ECO:0000313" key="4">
    <source>
        <dbReference type="Proteomes" id="UP000031666"/>
    </source>
</evidence>
<feature type="transmembrane region" description="Helical" evidence="1">
    <location>
        <begin position="6"/>
        <end position="28"/>
    </location>
</feature>
<evidence type="ECO:0000313" key="2">
    <source>
        <dbReference type="EMBL" id="GAM58633.1"/>
    </source>
</evidence>
<sequence>MAVDGYMYLTLFPGLCIFLTVLSCNVLGDGIRSALDPKN</sequence>
<proteinExistence type="predicted"/>
<dbReference type="STRING" id="1481914.JCM19241_3344"/>
<evidence type="ECO:0000313" key="3">
    <source>
        <dbReference type="EMBL" id="GAM75432.1"/>
    </source>
</evidence>
<gene>
    <name evidence="2" type="ORF">JCM19231_1681</name>
    <name evidence="3" type="ORF">JCM19241_3344</name>
</gene>
<evidence type="ECO:0000256" key="1">
    <source>
        <dbReference type="SAM" id="Phobius"/>
    </source>
</evidence>
<dbReference type="EMBL" id="BBRZ01000096">
    <property type="protein sequence ID" value="GAM58633.1"/>
    <property type="molecule type" value="Genomic_DNA"/>
</dbReference>
<keyword evidence="1" id="KW-0472">Membrane</keyword>
<evidence type="ECO:0000313" key="5">
    <source>
        <dbReference type="Proteomes" id="UP000031671"/>
    </source>
</evidence>
<dbReference type="EMBL" id="BBSC01000004">
    <property type="protein sequence ID" value="GAM75432.1"/>
    <property type="molecule type" value="Genomic_DNA"/>
</dbReference>
<reference evidence="2 5" key="1">
    <citation type="submission" date="2015-01" db="EMBL/GenBank/DDBJ databases">
        <title>Vibrio sp. C1 JCM 19231 whole genome shotgun sequence.</title>
        <authorList>
            <person name="Sawabe T."/>
            <person name="Meirelles P."/>
            <person name="Feng G."/>
            <person name="Sayaka M."/>
            <person name="Hattori M."/>
            <person name="Ohkuma M."/>
        </authorList>
    </citation>
    <scope>NUCLEOTIDE SEQUENCE [LARGE SCALE GENOMIC DNA]</scope>
    <source>
        <strain evidence="5">JCM 19231</strain>
        <strain evidence="2">JCM19231</strain>
    </source>
</reference>
<keyword evidence="5" id="KW-1185">Reference proteome</keyword>
<name>A0A0B8QEL6_9VIBR</name>
<comment type="caution">
    <text evidence="3">The sequence shown here is derived from an EMBL/GenBank/DDBJ whole genome shotgun (WGS) entry which is preliminary data.</text>
</comment>
<reference evidence="4 5" key="3">
    <citation type="submission" date="2015-01" db="EMBL/GenBank/DDBJ databases">
        <authorList>
            <consortium name="NBRP consortium"/>
            <person name="Sawabe T."/>
            <person name="Meirelles P."/>
            <person name="Feng G."/>
            <person name="Sayaka M."/>
            <person name="Hattori M."/>
            <person name="Ohkuma M."/>
        </authorList>
    </citation>
    <scope>NUCLEOTIDE SEQUENCE [LARGE SCALE GENOMIC DNA]</scope>
    <source>
        <strain evidence="5">JCM 19231</strain>
        <strain evidence="4">JCM 19241</strain>
        <strain evidence="2">JCM19231</strain>
        <strain evidence="3">JCM19241</strain>
    </source>
</reference>
<accession>A0A0B8P5V0</accession>
<dbReference type="AlphaFoldDB" id="A0A0B8QEL6"/>
<protein>
    <submittedName>
        <fullName evidence="3">Dipeptide transport system permease protein dppC</fullName>
    </submittedName>
</protein>
<dbReference type="Proteomes" id="UP000031671">
    <property type="component" value="Unassembled WGS sequence"/>
</dbReference>
<organism evidence="3 4">
    <name type="scientific">Vibrio ishigakensis</name>
    <dbReference type="NCBI Taxonomy" id="1481914"/>
    <lineage>
        <taxon>Bacteria</taxon>
        <taxon>Pseudomonadati</taxon>
        <taxon>Pseudomonadota</taxon>
        <taxon>Gammaproteobacteria</taxon>
        <taxon>Vibrionales</taxon>
        <taxon>Vibrionaceae</taxon>
        <taxon>Vibrio</taxon>
    </lineage>
</organism>
<accession>A0A0B8QEL6</accession>
<reference evidence="3 4" key="2">
    <citation type="submission" date="2015-01" db="EMBL/GenBank/DDBJ databases">
        <title>Vibrio sp. C94 JCM 19241 whole genome shotgun sequence.</title>
        <authorList>
            <person name="Sawabe T."/>
            <person name="Meirelles P."/>
            <person name="Feng G."/>
            <person name="Sayaka M."/>
            <person name="Hattori M."/>
            <person name="Ohkuma M."/>
        </authorList>
    </citation>
    <scope>NUCLEOTIDE SEQUENCE [LARGE SCALE GENOMIC DNA]</scope>
    <source>
        <strain evidence="4">JCM 19241</strain>
        <strain evidence="3">JCM19241</strain>
    </source>
</reference>